<dbReference type="InterPro" id="IPR002699">
    <property type="entry name" value="V_ATPase_D"/>
</dbReference>
<comment type="similarity">
    <text evidence="1">Belongs to the V-ATPase D subunit family.</text>
</comment>
<dbReference type="RefSeq" id="WP_192782092.1">
    <property type="nucleotide sequence ID" value="NZ_JADBEG010000001.1"/>
</dbReference>
<proteinExistence type="inferred from homology"/>
<evidence type="ECO:0000256" key="3">
    <source>
        <dbReference type="ARBA" id="ARBA00023065"/>
    </source>
</evidence>
<organism evidence="4 5">
    <name type="scientific">Amycolatopsis lexingtonensis</name>
    <dbReference type="NCBI Taxonomy" id="218822"/>
    <lineage>
        <taxon>Bacteria</taxon>
        <taxon>Bacillati</taxon>
        <taxon>Actinomycetota</taxon>
        <taxon>Actinomycetes</taxon>
        <taxon>Pseudonocardiales</taxon>
        <taxon>Pseudonocardiaceae</taxon>
        <taxon>Amycolatopsis</taxon>
    </lineage>
</organism>
<name>A0ABR9HSW6_9PSEU</name>
<evidence type="ECO:0000256" key="2">
    <source>
        <dbReference type="ARBA" id="ARBA00022448"/>
    </source>
</evidence>
<sequence length="209" mass="23384">MAKLRIPPGRAGRLWLRDRLAVAGRGVGLLERKLRILHGEQDRLRLLARDSEHDWATAWEEARTWLLRASLLGGRHALAQATGRESADVTLTWTSVMGVRYPGDVRCELPEPGPAEILGSSALLHARTTHREAVLAAVRHAANLAALNVVEREIATTRIRARALRRHWIPRLEDELRRVELDLEESERADGVQRRWAAAVARPGEGNPS</sequence>
<keyword evidence="2" id="KW-0813">Transport</keyword>
<dbReference type="Gene3D" id="1.10.287.3240">
    <property type="match status" value="1"/>
</dbReference>
<evidence type="ECO:0000313" key="5">
    <source>
        <dbReference type="Proteomes" id="UP000631670"/>
    </source>
</evidence>
<keyword evidence="5" id="KW-1185">Reference proteome</keyword>
<keyword evidence="3" id="KW-0406">Ion transport</keyword>
<evidence type="ECO:0000256" key="1">
    <source>
        <dbReference type="ARBA" id="ARBA00005850"/>
    </source>
</evidence>
<dbReference type="Proteomes" id="UP000631670">
    <property type="component" value="Unassembled WGS sequence"/>
</dbReference>
<dbReference type="Pfam" id="PF01813">
    <property type="entry name" value="ATP-synt_D"/>
    <property type="match status" value="1"/>
</dbReference>
<reference evidence="4 5" key="1">
    <citation type="submission" date="2020-10" db="EMBL/GenBank/DDBJ databases">
        <title>Sequencing the genomes of 1000 actinobacteria strains.</title>
        <authorList>
            <person name="Klenk H.-P."/>
        </authorList>
    </citation>
    <scope>NUCLEOTIDE SEQUENCE [LARGE SCALE GENOMIC DNA]</scope>
    <source>
        <strain evidence="4 5">DSM 44653</strain>
    </source>
</reference>
<accession>A0ABR9HSW6</accession>
<protein>
    <submittedName>
        <fullName evidence="4">V/A-type H+-transporting ATPase subunit D</fullName>
    </submittedName>
</protein>
<comment type="caution">
    <text evidence="4">The sequence shown here is derived from an EMBL/GenBank/DDBJ whole genome shotgun (WGS) entry which is preliminary data.</text>
</comment>
<evidence type="ECO:0000313" key="4">
    <source>
        <dbReference type="EMBL" id="MBE1494015.1"/>
    </source>
</evidence>
<gene>
    <name evidence="4" type="ORF">H4696_001115</name>
</gene>
<dbReference type="EMBL" id="JADBEG010000001">
    <property type="protein sequence ID" value="MBE1494015.1"/>
    <property type="molecule type" value="Genomic_DNA"/>
</dbReference>